<name>A0AAD4E7Q9_9AGAM</name>
<gene>
    <name evidence="1" type="ORF">F5891DRAFT_951570</name>
</gene>
<accession>A0AAD4E7Q9</accession>
<protein>
    <submittedName>
        <fullName evidence="1">Uncharacterized protein</fullName>
    </submittedName>
</protein>
<dbReference type="AlphaFoldDB" id="A0AAD4E7Q9"/>
<proteinExistence type="predicted"/>
<dbReference type="GeneID" id="64669351"/>
<organism evidence="1 2">
    <name type="scientific">Suillus fuscotomentosus</name>
    <dbReference type="NCBI Taxonomy" id="1912939"/>
    <lineage>
        <taxon>Eukaryota</taxon>
        <taxon>Fungi</taxon>
        <taxon>Dikarya</taxon>
        <taxon>Basidiomycota</taxon>
        <taxon>Agaricomycotina</taxon>
        <taxon>Agaricomycetes</taxon>
        <taxon>Agaricomycetidae</taxon>
        <taxon>Boletales</taxon>
        <taxon>Suillineae</taxon>
        <taxon>Suillaceae</taxon>
        <taxon>Suillus</taxon>
    </lineage>
</organism>
<reference evidence="1" key="1">
    <citation type="journal article" date="2020" name="New Phytol.">
        <title>Comparative genomics reveals dynamic genome evolution in host specialist ectomycorrhizal fungi.</title>
        <authorList>
            <person name="Lofgren L.A."/>
            <person name="Nguyen N.H."/>
            <person name="Vilgalys R."/>
            <person name="Ruytinx J."/>
            <person name="Liao H.L."/>
            <person name="Branco S."/>
            <person name="Kuo A."/>
            <person name="LaButti K."/>
            <person name="Lipzen A."/>
            <person name="Andreopoulos W."/>
            <person name="Pangilinan J."/>
            <person name="Riley R."/>
            <person name="Hundley H."/>
            <person name="Na H."/>
            <person name="Barry K."/>
            <person name="Grigoriev I.V."/>
            <person name="Stajich J.E."/>
            <person name="Kennedy P.G."/>
        </authorList>
    </citation>
    <scope>NUCLEOTIDE SEQUENCE</scope>
    <source>
        <strain evidence="1">FC203</strain>
    </source>
</reference>
<keyword evidence="2" id="KW-1185">Reference proteome</keyword>
<dbReference type="EMBL" id="JABBWK010000025">
    <property type="protein sequence ID" value="KAG1900856.1"/>
    <property type="molecule type" value="Genomic_DNA"/>
</dbReference>
<dbReference type="Proteomes" id="UP001195769">
    <property type="component" value="Unassembled WGS sequence"/>
</dbReference>
<evidence type="ECO:0000313" key="1">
    <source>
        <dbReference type="EMBL" id="KAG1900856.1"/>
    </source>
</evidence>
<dbReference type="RefSeq" id="XP_041226432.1">
    <property type="nucleotide sequence ID" value="XM_041375053.1"/>
</dbReference>
<evidence type="ECO:0000313" key="2">
    <source>
        <dbReference type="Proteomes" id="UP001195769"/>
    </source>
</evidence>
<comment type="caution">
    <text evidence="1">The sequence shown here is derived from an EMBL/GenBank/DDBJ whole genome shotgun (WGS) entry which is preliminary data.</text>
</comment>
<sequence length="112" mass="12661">MQTGQGMKNLNRGITECIQRRGVSTEGLNVKGAQQTLSGSISKYTPEAHRALIVMHCAVNRRPFRSVADPLYIEKVRLLRPDMIVPSPRTVSRDINKIYREGSKNVKEYFSV</sequence>